<gene>
    <name evidence="1" type="ORF">BaRGS_00001744</name>
</gene>
<proteinExistence type="predicted"/>
<dbReference type="Proteomes" id="UP001519460">
    <property type="component" value="Unassembled WGS sequence"/>
</dbReference>
<evidence type="ECO:0000313" key="2">
    <source>
        <dbReference type="Proteomes" id="UP001519460"/>
    </source>
</evidence>
<comment type="caution">
    <text evidence="1">The sequence shown here is derived from an EMBL/GenBank/DDBJ whole genome shotgun (WGS) entry which is preliminary data.</text>
</comment>
<sequence length="92" mass="10104">MSGRIHQTEKEDNSHQQVAPCSLRSAEVTEVGFWCDHSQWEGRGSAEWLGELRGVGGVGGGGIRGVLEGRMSLFRTMGAADHQFFRISTRLT</sequence>
<keyword evidence="2" id="KW-1185">Reference proteome</keyword>
<name>A0ABD0M5Y8_9CAEN</name>
<organism evidence="1 2">
    <name type="scientific">Batillaria attramentaria</name>
    <dbReference type="NCBI Taxonomy" id="370345"/>
    <lineage>
        <taxon>Eukaryota</taxon>
        <taxon>Metazoa</taxon>
        <taxon>Spiralia</taxon>
        <taxon>Lophotrochozoa</taxon>
        <taxon>Mollusca</taxon>
        <taxon>Gastropoda</taxon>
        <taxon>Caenogastropoda</taxon>
        <taxon>Sorbeoconcha</taxon>
        <taxon>Cerithioidea</taxon>
        <taxon>Batillariidae</taxon>
        <taxon>Batillaria</taxon>
    </lineage>
</organism>
<reference evidence="1 2" key="1">
    <citation type="journal article" date="2023" name="Sci. Data">
        <title>Genome assembly of the Korean intertidal mud-creeper Batillaria attramentaria.</title>
        <authorList>
            <person name="Patra A.K."/>
            <person name="Ho P.T."/>
            <person name="Jun S."/>
            <person name="Lee S.J."/>
            <person name="Kim Y."/>
            <person name="Won Y.J."/>
        </authorList>
    </citation>
    <scope>NUCLEOTIDE SEQUENCE [LARGE SCALE GENOMIC DNA]</scope>
    <source>
        <strain evidence="1">Wonlab-2016</strain>
    </source>
</reference>
<evidence type="ECO:0000313" key="1">
    <source>
        <dbReference type="EMBL" id="KAK7506893.1"/>
    </source>
</evidence>
<dbReference type="EMBL" id="JACVVK020000005">
    <property type="protein sequence ID" value="KAK7506893.1"/>
    <property type="molecule type" value="Genomic_DNA"/>
</dbReference>
<accession>A0ABD0M5Y8</accession>
<dbReference type="AlphaFoldDB" id="A0ABD0M5Y8"/>
<protein>
    <submittedName>
        <fullName evidence="1">Uncharacterized protein</fullName>
    </submittedName>
</protein>